<dbReference type="InterPro" id="IPR051987">
    <property type="entry name" value="Sigma-2_receptor-like"/>
</dbReference>
<dbReference type="InterPro" id="IPR033118">
    <property type="entry name" value="EXPERA"/>
</dbReference>
<accession>A0AAD9KDJ8</accession>
<evidence type="ECO:0000256" key="6">
    <source>
        <dbReference type="SAM" id="Phobius"/>
    </source>
</evidence>
<feature type="transmembrane region" description="Helical" evidence="6">
    <location>
        <begin position="130"/>
        <end position="150"/>
    </location>
</feature>
<dbReference type="Pfam" id="PF05241">
    <property type="entry name" value="EBP"/>
    <property type="match status" value="1"/>
</dbReference>
<dbReference type="EMBL" id="JAODUP010000012">
    <property type="protein sequence ID" value="KAK2169100.1"/>
    <property type="molecule type" value="Genomic_DNA"/>
</dbReference>
<organism evidence="8 9">
    <name type="scientific">Paralvinella palmiformis</name>
    <dbReference type="NCBI Taxonomy" id="53620"/>
    <lineage>
        <taxon>Eukaryota</taxon>
        <taxon>Metazoa</taxon>
        <taxon>Spiralia</taxon>
        <taxon>Lophotrochozoa</taxon>
        <taxon>Annelida</taxon>
        <taxon>Polychaeta</taxon>
        <taxon>Sedentaria</taxon>
        <taxon>Canalipalpata</taxon>
        <taxon>Terebellida</taxon>
        <taxon>Terebelliformia</taxon>
        <taxon>Alvinellidae</taxon>
        <taxon>Paralvinella</taxon>
    </lineage>
</organism>
<evidence type="ECO:0000256" key="4">
    <source>
        <dbReference type="ARBA" id="ARBA00023136"/>
    </source>
</evidence>
<evidence type="ECO:0000256" key="3">
    <source>
        <dbReference type="ARBA" id="ARBA00022989"/>
    </source>
</evidence>
<sequence length="167" mass="19331">MKVFIGWRMAKAIGPDHKINLATSWQIVNDKALVNTIGWYCREFKDPMMVDPPAWFKSFCVCEILVQFPFFFVGAYAFFKGNCRWIRIPVLVYGTHVATTVIPIVSHILYHDFSTGQHPGPSTDKERYTLAAIYSPYFIIPMMMVLRMLFSSEFKRVTTMKGNKKTK</sequence>
<evidence type="ECO:0000313" key="9">
    <source>
        <dbReference type="Proteomes" id="UP001208570"/>
    </source>
</evidence>
<comment type="subcellular location">
    <subcellularLocation>
        <location evidence="1">Membrane</location>
        <topology evidence="1">Multi-pass membrane protein</topology>
    </subcellularLocation>
</comment>
<gene>
    <name evidence="8" type="ORF">LSH36_12g12021</name>
</gene>
<dbReference type="PANTHER" id="PTHR31204:SF1">
    <property type="entry name" value="SIGMA INTRACELLULAR RECEPTOR 2"/>
    <property type="match status" value="1"/>
</dbReference>
<dbReference type="PROSITE" id="PS51751">
    <property type="entry name" value="EXPERA"/>
    <property type="match status" value="1"/>
</dbReference>
<dbReference type="AlphaFoldDB" id="A0AAD9KDJ8"/>
<feature type="transmembrane region" description="Helical" evidence="6">
    <location>
        <begin position="54"/>
        <end position="78"/>
    </location>
</feature>
<dbReference type="Proteomes" id="UP001208570">
    <property type="component" value="Unassembled WGS sequence"/>
</dbReference>
<comment type="caution">
    <text evidence="8">The sequence shown here is derived from an EMBL/GenBank/DDBJ whole genome shotgun (WGS) entry which is preliminary data.</text>
</comment>
<evidence type="ECO:0000256" key="2">
    <source>
        <dbReference type="ARBA" id="ARBA00022692"/>
    </source>
</evidence>
<dbReference type="PANTHER" id="PTHR31204">
    <property type="entry name" value="SIGMA INTRACELLULAR RECEPTOR 2"/>
    <property type="match status" value="1"/>
</dbReference>
<protein>
    <recommendedName>
        <fullName evidence="7">EXPERA domain-containing protein</fullName>
    </recommendedName>
</protein>
<dbReference type="GO" id="GO:0016020">
    <property type="term" value="C:membrane"/>
    <property type="evidence" value="ECO:0007669"/>
    <property type="project" value="UniProtKB-SubCell"/>
</dbReference>
<reference evidence="8" key="1">
    <citation type="journal article" date="2023" name="Mol. Biol. Evol.">
        <title>Third-Generation Sequencing Reveals the Adaptive Role of the Epigenome in Three Deep-Sea Polychaetes.</title>
        <authorList>
            <person name="Perez M."/>
            <person name="Aroh O."/>
            <person name="Sun Y."/>
            <person name="Lan Y."/>
            <person name="Juniper S.K."/>
            <person name="Young C.R."/>
            <person name="Angers B."/>
            <person name="Qian P.Y."/>
        </authorList>
    </citation>
    <scope>NUCLEOTIDE SEQUENCE</scope>
    <source>
        <strain evidence="8">P08H-3</strain>
    </source>
</reference>
<evidence type="ECO:0000256" key="1">
    <source>
        <dbReference type="ARBA" id="ARBA00004141"/>
    </source>
</evidence>
<feature type="transmembrane region" description="Helical" evidence="6">
    <location>
        <begin position="90"/>
        <end position="110"/>
    </location>
</feature>
<evidence type="ECO:0000313" key="8">
    <source>
        <dbReference type="EMBL" id="KAK2169100.1"/>
    </source>
</evidence>
<keyword evidence="3 5" id="KW-1133">Transmembrane helix</keyword>
<dbReference type="GO" id="GO:0005783">
    <property type="term" value="C:endoplasmic reticulum"/>
    <property type="evidence" value="ECO:0007669"/>
    <property type="project" value="TreeGrafter"/>
</dbReference>
<keyword evidence="2 5" id="KW-0812">Transmembrane</keyword>
<evidence type="ECO:0000259" key="7">
    <source>
        <dbReference type="PROSITE" id="PS51751"/>
    </source>
</evidence>
<proteinExistence type="predicted"/>
<keyword evidence="4 5" id="KW-0472">Membrane</keyword>
<feature type="domain" description="EXPERA" evidence="7">
    <location>
        <begin position="1"/>
        <end position="145"/>
    </location>
</feature>
<name>A0AAD9KDJ8_9ANNE</name>
<evidence type="ECO:0000256" key="5">
    <source>
        <dbReference type="PROSITE-ProRule" id="PRU01087"/>
    </source>
</evidence>
<keyword evidence="9" id="KW-1185">Reference proteome</keyword>